<dbReference type="EMBL" id="JAASQL010000001">
    <property type="protein sequence ID" value="NIJ43826.1"/>
    <property type="molecule type" value="Genomic_DNA"/>
</dbReference>
<feature type="domain" description="Mechanosensitive ion channel MscS C-terminal" evidence="9">
    <location>
        <begin position="180"/>
        <end position="263"/>
    </location>
</feature>
<reference evidence="11 12" key="1">
    <citation type="submission" date="2020-03" db="EMBL/GenBank/DDBJ databases">
        <title>Genomic Encyclopedia of Type Strains, Phase IV (KMG-IV): sequencing the most valuable type-strain genomes for metagenomic binning, comparative biology and taxonomic classification.</title>
        <authorList>
            <person name="Goeker M."/>
        </authorList>
    </citation>
    <scope>NUCLEOTIDE SEQUENCE [LARGE SCALE GENOMIC DNA]</scope>
    <source>
        <strain evidence="11 12">DSM 101599</strain>
    </source>
</reference>
<dbReference type="InterPro" id="IPR011066">
    <property type="entry name" value="MscS_channel_C_sf"/>
</dbReference>
<feature type="domain" description="Mechanosensitive ion channel transmembrane helices 2/3" evidence="10">
    <location>
        <begin position="73"/>
        <end position="105"/>
    </location>
</feature>
<dbReference type="InterPro" id="IPR049278">
    <property type="entry name" value="MS_channel_C"/>
</dbReference>
<accession>A0ABX0U8J2</accession>
<evidence type="ECO:0000256" key="6">
    <source>
        <dbReference type="ARBA" id="ARBA00023136"/>
    </source>
</evidence>
<evidence type="ECO:0000259" key="8">
    <source>
        <dbReference type="Pfam" id="PF00924"/>
    </source>
</evidence>
<feature type="transmembrane region" description="Helical" evidence="7">
    <location>
        <begin position="63"/>
        <end position="85"/>
    </location>
</feature>
<dbReference type="Pfam" id="PF21088">
    <property type="entry name" value="MS_channel_1st"/>
    <property type="match status" value="1"/>
</dbReference>
<dbReference type="Pfam" id="PF00924">
    <property type="entry name" value="MS_channel_2nd"/>
    <property type="match status" value="1"/>
</dbReference>
<comment type="subcellular location">
    <subcellularLocation>
        <location evidence="1">Cell membrane</location>
        <topology evidence="1">Multi-pass membrane protein</topology>
    </subcellularLocation>
</comment>
<dbReference type="Gene3D" id="2.30.30.60">
    <property type="match status" value="1"/>
</dbReference>
<evidence type="ECO:0000313" key="12">
    <source>
        <dbReference type="Proteomes" id="UP000745859"/>
    </source>
</evidence>
<keyword evidence="5 7" id="KW-1133">Transmembrane helix</keyword>
<dbReference type="InterPro" id="IPR011014">
    <property type="entry name" value="MscS_channel_TM-2"/>
</dbReference>
<keyword evidence="3" id="KW-1003">Cell membrane</keyword>
<name>A0ABX0U8J2_9FLAO</name>
<keyword evidence="12" id="KW-1185">Reference proteome</keyword>
<dbReference type="SUPFAM" id="SSF82861">
    <property type="entry name" value="Mechanosensitive channel protein MscS (YggB), transmembrane region"/>
    <property type="match status" value="1"/>
</dbReference>
<keyword evidence="4 7" id="KW-0812">Transmembrane</keyword>
<evidence type="ECO:0000256" key="3">
    <source>
        <dbReference type="ARBA" id="ARBA00022475"/>
    </source>
</evidence>
<gene>
    <name evidence="11" type="ORF">FHR24_000265</name>
</gene>
<evidence type="ECO:0000259" key="10">
    <source>
        <dbReference type="Pfam" id="PF21088"/>
    </source>
</evidence>
<evidence type="ECO:0000313" key="11">
    <source>
        <dbReference type="EMBL" id="NIJ43826.1"/>
    </source>
</evidence>
<comment type="similarity">
    <text evidence="2">Belongs to the MscS (TC 1.A.23) family.</text>
</comment>
<dbReference type="InterPro" id="IPR010920">
    <property type="entry name" value="LSM_dom_sf"/>
</dbReference>
<evidence type="ECO:0000256" key="2">
    <source>
        <dbReference type="ARBA" id="ARBA00008017"/>
    </source>
</evidence>
<dbReference type="Pfam" id="PF21082">
    <property type="entry name" value="MS_channel_3rd"/>
    <property type="match status" value="1"/>
</dbReference>
<dbReference type="PANTHER" id="PTHR30221">
    <property type="entry name" value="SMALL-CONDUCTANCE MECHANOSENSITIVE CHANNEL"/>
    <property type="match status" value="1"/>
</dbReference>
<keyword evidence="6 7" id="KW-0472">Membrane</keyword>
<protein>
    <submittedName>
        <fullName evidence="11">Small conductance mechanosensitive channel</fullName>
    </submittedName>
</protein>
<dbReference type="Gene3D" id="1.10.287.1260">
    <property type="match status" value="1"/>
</dbReference>
<sequence>MDFNNIMETVSEKGSEYITLYGLKLVSAIAVWIIGGFIIGAIIKGFSKMLEKSKTDPSLRPFLQSLVGSLLKVVLVITVLSTLGIEMTSFIAILGAAGLAVGMALSGTLQNFAGGVMILIFKPFKVGDVIEAQGHTGGVKEIQIFNTILKTPDNKTIIIPNGGLSNSSMVNYSTEPKRRVDFTFGIGYGDSIEQGKEVLMAILKADSRIINDPAEPFVEVVALADSSVNFAVRAWVNSADYWGVYFDTNAKVYNEFNKVGLNIPFPQMDVHVHKAS</sequence>
<comment type="caution">
    <text evidence="11">The sequence shown here is derived from an EMBL/GenBank/DDBJ whole genome shotgun (WGS) entry which is preliminary data.</text>
</comment>
<evidence type="ECO:0000256" key="5">
    <source>
        <dbReference type="ARBA" id="ARBA00022989"/>
    </source>
</evidence>
<evidence type="ECO:0000256" key="1">
    <source>
        <dbReference type="ARBA" id="ARBA00004651"/>
    </source>
</evidence>
<organism evidence="11 12">
    <name type="scientific">Wenyingzhuangia heitensis</name>
    <dbReference type="NCBI Taxonomy" id="1487859"/>
    <lineage>
        <taxon>Bacteria</taxon>
        <taxon>Pseudomonadati</taxon>
        <taxon>Bacteroidota</taxon>
        <taxon>Flavobacteriia</taxon>
        <taxon>Flavobacteriales</taxon>
        <taxon>Flavobacteriaceae</taxon>
        <taxon>Wenyingzhuangia</taxon>
    </lineage>
</organism>
<dbReference type="SUPFAM" id="SSF82689">
    <property type="entry name" value="Mechanosensitive channel protein MscS (YggB), C-terminal domain"/>
    <property type="match status" value="1"/>
</dbReference>
<dbReference type="InterPro" id="IPR049142">
    <property type="entry name" value="MS_channel_1st"/>
</dbReference>
<dbReference type="RefSeq" id="WP_167182745.1">
    <property type="nucleotide sequence ID" value="NZ_JAASQL010000001.1"/>
</dbReference>
<dbReference type="InterPro" id="IPR006685">
    <property type="entry name" value="MscS_channel_2nd"/>
</dbReference>
<dbReference type="Gene3D" id="3.30.70.100">
    <property type="match status" value="1"/>
</dbReference>
<dbReference type="InterPro" id="IPR023408">
    <property type="entry name" value="MscS_beta-dom_sf"/>
</dbReference>
<feature type="domain" description="Mechanosensitive ion channel MscS" evidence="8">
    <location>
        <begin position="108"/>
        <end position="173"/>
    </location>
</feature>
<dbReference type="InterPro" id="IPR045275">
    <property type="entry name" value="MscS_archaea/bacteria_type"/>
</dbReference>
<evidence type="ECO:0000256" key="7">
    <source>
        <dbReference type="SAM" id="Phobius"/>
    </source>
</evidence>
<dbReference type="Proteomes" id="UP000745859">
    <property type="component" value="Unassembled WGS sequence"/>
</dbReference>
<feature type="transmembrane region" description="Helical" evidence="7">
    <location>
        <begin position="91"/>
        <end position="121"/>
    </location>
</feature>
<evidence type="ECO:0000259" key="9">
    <source>
        <dbReference type="Pfam" id="PF21082"/>
    </source>
</evidence>
<feature type="transmembrane region" description="Helical" evidence="7">
    <location>
        <begin position="20"/>
        <end position="43"/>
    </location>
</feature>
<evidence type="ECO:0000256" key="4">
    <source>
        <dbReference type="ARBA" id="ARBA00022692"/>
    </source>
</evidence>
<proteinExistence type="inferred from homology"/>
<dbReference type="PANTHER" id="PTHR30221:SF1">
    <property type="entry name" value="SMALL-CONDUCTANCE MECHANOSENSITIVE CHANNEL"/>
    <property type="match status" value="1"/>
</dbReference>
<dbReference type="SUPFAM" id="SSF50182">
    <property type="entry name" value="Sm-like ribonucleoproteins"/>
    <property type="match status" value="1"/>
</dbReference>